<feature type="compositionally biased region" description="Basic and acidic residues" evidence="1">
    <location>
        <begin position="762"/>
        <end position="777"/>
    </location>
</feature>
<dbReference type="OrthoDB" id="5877199at2759"/>
<dbReference type="InterPro" id="IPR003125">
    <property type="entry name" value="WSN"/>
</dbReference>
<dbReference type="EMBL" id="PDUG01000003">
    <property type="protein sequence ID" value="PIC41062.1"/>
    <property type="molecule type" value="Genomic_DNA"/>
</dbReference>
<comment type="caution">
    <text evidence="5">The sequence shown here is derived from an EMBL/GenBank/DDBJ whole genome shotgun (WGS) entry which is preliminary data.</text>
</comment>
<feature type="signal peptide" evidence="3">
    <location>
        <begin position="1"/>
        <end position="19"/>
    </location>
</feature>
<feature type="region of interest" description="Disordered" evidence="1">
    <location>
        <begin position="744"/>
        <end position="995"/>
    </location>
</feature>
<protein>
    <recommendedName>
        <fullName evidence="4">Domain of unknown function WSN domain-containing protein</fullName>
    </recommendedName>
</protein>
<dbReference type="SMART" id="SM00453">
    <property type="entry name" value="WSN"/>
    <property type="match status" value="1"/>
</dbReference>
<feature type="compositionally biased region" description="Basic residues" evidence="1">
    <location>
        <begin position="986"/>
        <end position="995"/>
    </location>
</feature>
<evidence type="ECO:0000256" key="2">
    <source>
        <dbReference type="SAM" id="Phobius"/>
    </source>
</evidence>
<dbReference type="AlphaFoldDB" id="A0A2G5UNC5"/>
<feature type="compositionally biased region" description="Basic and acidic residues" evidence="1">
    <location>
        <begin position="926"/>
        <end position="973"/>
    </location>
</feature>
<dbReference type="PANTHER" id="PTHR31227">
    <property type="entry name" value="PROTEIN CBG15697"/>
    <property type="match status" value="1"/>
</dbReference>
<accession>A0A2G5UNC5</accession>
<feature type="compositionally biased region" description="Polar residues" evidence="1">
    <location>
        <begin position="809"/>
        <end position="821"/>
    </location>
</feature>
<keyword evidence="2" id="KW-0812">Transmembrane</keyword>
<feature type="domain" description="Domain of unknown function WSN" evidence="4">
    <location>
        <begin position="44"/>
        <end position="110"/>
    </location>
</feature>
<feature type="transmembrane region" description="Helical" evidence="2">
    <location>
        <begin position="698"/>
        <end position="720"/>
    </location>
</feature>
<feature type="compositionally biased region" description="Basic and acidic residues" evidence="1">
    <location>
        <begin position="896"/>
        <end position="907"/>
    </location>
</feature>
<gene>
    <name evidence="5" type="primary">Cnig_chr_III.g8601</name>
    <name evidence="5" type="ORF">B9Z55_008601</name>
</gene>
<feature type="chain" id="PRO_5013754540" description="Domain of unknown function WSN domain-containing protein" evidence="3">
    <location>
        <begin position="20"/>
        <end position="995"/>
    </location>
</feature>
<keyword evidence="6" id="KW-1185">Reference proteome</keyword>
<keyword evidence="2" id="KW-0472">Membrane</keyword>
<feature type="compositionally biased region" description="Pro residues" evidence="1">
    <location>
        <begin position="908"/>
        <end position="917"/>
    </location>
</feature>
<evidence type="ECO:0000313" key="6">
    <source>
        <dbReference type="Proteomes" id="UP000230233"/>
    </source>
</evidence>
<keyword evidence="3" id="KW-0732">Signal</keyword>
<proteinExistence type="predicted"/>
<evidence type="ECO:0000259" key="4">
    <source>
        <dbReference type="SMART" id="SM00453"/>
    </source>
</evidence>
<evidence type="ECO:0000313" key="5">
    <source>
        <dbReference type="EMBL" id="PIC41062.1"/>
    </source>
</evidence>
<feature type="compositionally biased region" description="Basic and acidic residues" evidence="1">
    <location>
        <begin position="795"/>
        <end position="805"/>
    </location>
</feature>
<dbReference type="Proteomes" id="UP000230233">
    <property type="component" value="Chromosome III"/>
</dbReference>
<reference evidence="6" key="1">
    <citation type="submission" date="2017-10" db="EMBL/GenBank/DDBJ databases">
        <title>Rapid genome shrinkage in a self-fertile nematode reveals novel sperm competition proteins.</title>
        <authorList>
            <person name="Yin D."/>
            <person name="Schwarz E.M."/>
            <person name="Thomas C.G."/>
            <person name="Felde R.L."/>
            <person name="Korf I.F."/>
            <person name="Cutter A.D."/>
            <person name="Schartner C.M."/>
            <person name="Ralston E.J."/>
            <person name="Meyer B.J."/>
            <person name="Haag E.S."/>
        </authorList>
    </citation>
    <scope>NUCLEOTIDE SEQUENCE [LARGE SCALE GENOMIC DNA]</scope>
    <source>
        <strain evidence="6">JU1422</strain>
    </source>
</reference>
<dbReference type="STRING" id="1611254.A0A2G5UNC5"/>
<evidence type="ECO:0000256" key="1">
    <source>
        <dbReference type="SAM" id="MobiDB-lite"/>
    </source>
</evidence>
<dbReference type="PANTHER" id="PTHR31227:SF1">
    <property type="entry name" value="DOMAIN OF UNKNOWN FUNCTION WSN DOMAIN-CONTAINING PROTEIN"/>
    <property type="match status" value="1"/>
</dbReference>
<feature type="compositionally biased region" description="Low complexity" evidence="1">
    <location>
        <begin position="882"/>
        <end position="895"/>
    </location>
</feature>
<sequence>MKIQILVVVAFLVLHFNGAFPTKTPSELEDLTNNYISMEFTKQVKSTDAFDKLPGVFRILSAINLQNQLSNKSINMDTVVQEILNLKSLKDLESFDKEKVDNFADKISKANFSSELYTEDAFIDVRKIQESWNSVYSKIQKFPKTLKGLEVVKTWNISGIFKEVDIDQILKELEGGGKTDFQKLLDARDKIPEFSGVWKLLNSVRSISKLAGFMKVLKSTPLNVLKSFKNRKQGFQANLKILNDLATEDLDFIKLVGQSRPIDLENLSENLQDPWILKNIQSYAPLDGLNRLIRLNKPIKEFQGSLNIPNYLETTLKIMTLKSKPVEVEKIQKLADNLYQNCFTLTHAHDPGETDKVKQLADNVNWLIIKVQALRAVTEAEVVGGKGLETKTDLKEELISLKPHISILKDPANSVDVIKEIIGSGNYITQFSNNSILQDYVKLFDCIQKVQGAEFLEVSIRNIQFLREQNSEFSKSLKDISSDVSRSVESLEAVKDVGEGIRNEGNLNLTIFKDLEIYSSKIRNIQMFLNTIQVLENPKNPFKKFQKAISELQEALYPMTSDLEAMEFLEVIEGRFQKTSEEIQHFLKRLKKWKKEFKIAGNFKNLGLELTKLKEIGDLEIPGTSEIDSFESTKSGKSVTKELSNLKKAIWRMEGLELRFSSYNVSVEDVEKIFGILRNGSKNSGGKKAEIDHTGPTAFMITMICVGIVVLCAFLYFCLFDYRFPLYTIRQNLWNKMYKNKQKNMKTAREGKPPISGFPAQKDVKRGADGREIREKNQPGSAESLPPPPPIPEPSEAKKSSEKVPEASGTSGNSKPKSSENAIKPAAKPVSKEQDPLNSPRALKPPKKELKVQKSRFLQIPADETSPTPSAAPAIVKKQPSKTKTTVEPSKTTKTSTKDESAADEKSPPPQAPPTKAAPPTKQPSKKKDTLADDVDSTEKVERTKSESKITYTRESKNTLDDADPKIFDEKVDQTNLGSSEPPPLPHRREKSKKK</sequence>
<organism evidence="5 6">
    <name type="scientific">Caenorhabditis nigoni</name>
    <dbReference type="NCBI Taxonomy" id="1611254"/>
    <lineage>
        <taxon>Eukaryota</taxon>
        <taxon>Metazoa</taxon>
        <taxon>Ecdysozoa</taxon>
        <taxon>Nematoda</taxon>
        <taxon>Chromadorea</taxon>
        <taxon>Rhabditida</taxon>
        <taxon>Rhabditina</taxon>
        <taxon>Rhabditomorpha</taxon>
        <taxon>Rhabditoidea</taxon>
        <taxon>Rhabditidae</taxon>
        <taxon>Peloderinae</taxon>
        <taxon>Caenorhabditis</taxon>
    </lineage>
</organism>
<name>A0A2G5UNC5_9PELO</name>
<keyword evidence="2" id="KW-1133">Transmembrane helix</keyword>
<evidence type="ECO:0000256" key="3">
    <source>
        <dbReference type="SAM" id="SignalP"/>
    </source>
</evidence>
<dbReference type="Pfam" id="PF02206">
    <property type="entry name" value="WSN"/>
    <property type="match status" value="1"/>
</dbReference>